<reference evidence="2" key="2">
    <citation type="submission" date="2015-06" db="UniProtKB">
        <authorList>
            <consortium name="EnsemblPlants"/>
        </authorList>
    </citation>
    <scope>IDENTIFICATION</scope>
    <source>
        <strain evidence="2">DM1-3 516 R44</strain>
    </source>
</reference>
<feature type="region of interest" description="Disordered" evidence="1">
    <location>
        <begin position="454"/>
        <end position="495"/>
    </location>
</feature>
<feature type="compositionally biased region" description="Basic and acidic residues" evidence="1">
    <location>
        <begin position="149"/>
        <end position="160"/>
    </location>
</feature>
<feature type="compositionally biased region" description="Polar residues" evidence="1">
    <location>
        <begin position="217"/>
        <end position="230"/>
    </location>
</feature>
<name>M1DLF6_SOLTU</name>
<dbReference type="Proteomes" id="UP000011115">
    <property type="component" value="Unassembled WGS sequence"/>
</dbReference>
<evidence type="ECO:0000313" key="3">
    <source>
        <dbReference type="Proteomes" id="UP000011115"/>
    </source>
</evidence>
<proteinExistence type="predicted"/>
<feature type="compositionally biased region" description="Polar residues" evidence="1">
    <location>
        <begin position="132"/>
        <end position="144"/>
    </location>
</feature>
<feature type="compositionally biased region" description="Basic and acidic residues" evidence="1">
    <location>
        <begin position="338"/>
        <end position="349"/>
    </location>
</feature>
<keyword evidence="3" id="KW-1185">Reference proteome</keyword>
<feature type="compositionally biased region" description="Low complexity" evidence="1">
    <location>
        <begin position="470"/>
        <end position="484"/>
    </location>
</feature>
<feature type="compositionally biased region" description="Polar residues" evidence="1">
    <location>
        <begin position="387"/>
        <end position="400"/>
    </location>
</feature>
<evidence type="ECO:0000313" key="2">
    <source>
        <dbReference type="EnsemblPlants" id="PGSC0003DMT400090896"/>
    </source>
</evidence>
<dbReference type="STRING" id="4113.M1DLF6"/>
<feature type="compositionally biased region" description="Acidic residues" evidence="1">
    <location>
        <begin position="407"/>
        <end position="430"/>
    </location>
</feature>
<dbReference type="EnsemblPlants" id="PGSC0003DMT400090896">
    <property type="protein sequence ID" value="PGSC0003DMT400090896"/>
    <property type="gene ID" value="PGSC0003DMG400040467"/>
</dbReference>
<feature type="region of interest" description="Disordered" evidence="1">
    <location>
        <begin position="1"/>
        <end position="22"/>
    </location>
</feature>
<feature type="region of interest" description="Disordered" evidence="1">
    <location>
        <begin position="132"/>
        <end position="160"/>
    </location>
</feature>
<feature type="region of interest" description="Disordered" evidence="1">
    <location>
        <begin position="192"/>
        <end position="262"/>
    </location>
</feature>
<dbReference type="PaxDb" id="4113-PGSC0003DMT400090896"/>
<evidence type="ECO:0000256" key="1">
    <source>
        <dbReference type="SAM" id="MobiDB-lite"/>
    </source>
</evidence>
<dbReference type="AlphaFoldDB" id="M1DLF6"/>
<feature type="compositionally biased region" description="Basic and acidic residues" evidence="1">
    <location>
        <begin position="321"/>
        <end position="330"/>
    </location>
</feature>
<feature type="compositionally biased region" description="Basic residues" evidence="1">
    <location>
        <begin position="352"/>
        <end position="367"/>
    </location>
</feature>
<feature type="region of interest" description="Disordered" evidence="1">
    <location>
        <begin position="312"/>
        <end position="434"/>
    </location>
</feature>
<feature type="compositionally biased region" description="Basic and acidic residues" evidence="1">
    <location>
        <begin position="368"/>
        <end position="386"/>
    </location>
</feature>
<dbReference type="HOGENOM" id="CLU_551416_0_0_1"/>
<sequence length="495" mass="56286">MRTSSENIRGDSMIGEYSPQLGEHLTTISNSLDGQNAEEQITANVAGGQVSTDKRANKNFSVSGEKELTRRGIKQPRMQRNVRADHNQNDYSNASWFSFGIDPMILEHNPIPSHQENSQVQVQQKQILRNEGNQQCNQSNTSNKMGKAQMHENANEQHTSIHREQTQVQTNVQNPRNNNQHTQGINEVWQAKDKQQPLQQAQHKKNANQNQPGNRFPNVSSNFEQQNPNQRGRADINPSLVKEKQEQPQSSNAKKDHVPEPAPYTVVQTYAAKLRHNQSKMINNIKLTTPELTSKQGLPAVLFEKKETKEMETVKMQNDPGKVKNIEKTQKQAVVKDNTPKEITRERTSNKVQRRLSKKERKAIKKRQQNEAKEQSNTGHDKREIGDQNQKQTTGRTNPKSDYDVLNSEDELDEDTQSINEIDDNEEDEETSAHLIKAFGSTFPSDYQDEVQEITAQHGLSPRGRRTQKQSKQLATTSTSATSSRPNTRSKNKCF</sequence>
<accession>M1DLF6</accession>
<dbReference type="InParanoid" id="M1DLF6"/>
<dbReference type="Gramene" id="PGSC0003DMT400090896">
    <property type="protein sequence ID" value="PGSC0003DMT400090896"/>
    <property type="gene ID" value="PGSC0003DMG400040467"/>
</dbReference>
<reference evidence="3" key="1">
    <citation type="journal article" date="2011" name="Nature">
        <title>Genome sequence and analysis of the tuber crop potato.</title>
        <authorList>
            <consortium name="The Potato Genome Sequencing Consortium"/>
        </authorList>
    </citation>
    <scope>NUCLEOTIDE SEQUENCE [LARGE SCALE GENOMIC DNA]</scope>
    <source>
        <strain evidence="3">cv. DM1-3 516 R44</strain>
    </source>
</reference>
<protein>
    <submittedName>
        <fullName evidence="2">Bifunctional endo-1,4-beta-xylanase xylA</fullName>
    </submittedName>
</protein>
<organism evidence="2 3">
    <name type="scientific">Solanum tuberosum</name>
    <name type="common">Potato</name>
    <dbReference type="NCBI Taxonomy" id="4113"/>
    <lineage>
        <taxon>Eukaryota</taxon>
        <taxon>Viridiplantae</taxon>
        <taxon>Streptophyta</taxon>
        <taxon>Embryophyta</taxon>
        <taxon>Tracheophyta</taxon>
        <taxon>Spermatophyta</taxon>
        <taxon>Magnoliopsida</taxon>
        <taxon>eudicotyledons</taxon>
        <taxon>Gunneridae</taxon>
        <taxon>Pentapetalae</taxon>
        <taxon>asterids</taxon>
        <taxon>lamiids</taxon>
        <taxon>Solanales</taxon>
        <taxon>Solanaceae</taxon>
        <taxon>Solanoideae</taxon>
        <taxon>Solaneae</taxon>
        <taxon>Solanum</taxon>
    </lineage>
</organism>